<reference evidence="1 2" key="1">
    <citation type="submission" date="2006-02" db="EMBL/GenBank/DDBJ databases">
        <authorList>
            <person name="Pinhassi J."/>
            <person name="Pedros-Alio C."/>
            <person name="Ferriera S."/>
            <person name="Johnson J."/>
            <person name="Kravitz S."/>
            <person name="Halpern A."/>
            <person name="Remington K."/>
            <person name="Beeson K."/>
            <person name="Tran B."/>
            <person name="Rogers Y.-H."/>
            <person name="Friedman R."/>
            <person name="Venter J.C."/>
        </authorList>
    </citation>
    <scope>NUCLEOTIDE SEQUENCE [LARGE SCALE GENOMIC DNA]</scope>
    <source>
        <strain evidence="1 2">MED297</strain>
    </source>
</reference>
<dbReference type="RefSeq" id="WP_008042028.1">
    <property type="nucleotide sequence ID" value="NZ_CH724149.1"/>
</dbReference>
<dbReference type="Proteomes" id="UP000005953">
    <property type="component" value="Unassembled WGS sequence"/>
</dbReference>
<evidence type="ECO:0000313" key="2">
    <source>
        <dbReference type="Proteomes" id="UP000005953"/>
    </source>
</evidence>
<comment type="caution">
    <text evidence="1">The sequence shown here is derived from an EMBL/GenBank/DDBJ whole genome shotgun (WGS) entry which is preliminary data.</text>
</comment>
<protein>
    <submittedName>
        <fullName evidence="1">Uncharacterized protein</fullName>
    </submittedName>
</protein>
<dbReference type="EMBL" id="AAOE01000003">
    <property type="protein sequence ID" value="EAR10714.1"/>
    <property type="molecule type" value="Genomic_DNA"/>
</dbReference>
<dbReference type="STRING" id="314283.MED297_11880"/>
<dbReference type="AlphaFoldDB" id="A4BBA1"/>
<dbReference type="HOGENOM" id="CLU_1702818_0_0_6"/>
<gene>
    <name evidence="1" type="ORF">MED297_11880</name>
</gene>
<evidence type="ECO:0000313" key="1">
    <source>
        <dbReference type="EMBL" id="EAR10714.1"/>
    </source>
</evidence>
<name>A4BBA1_9GAMM</name>
<proteinExistence type="predicted"/>
<keyword evidence="2" id="KW-1185">Reference proteome</keyword>
<organism evidence="1 2">
    <name type="scientific">Reinekea blandensis MED297</name>
    <dbReference type="NCBI Taxonomy" id="314283"/>
    <lineage>
        <taxon>Bacteria</taxon>
        <taxon>Pseudomonadati</taxon>
        <taxon>Pseudomonadota</taxon>
        <taxon>Gammaproteobacteria</taxon>
        <taxon>Oceanospirillales</taxon>
        <taxon>Saccharospirillaceae</taxon>
        <taxon>Reinekea</taxon>
    </lineage>
</organism>
<accession>A4BBA1</accession>
<sequence length="154" mass="18753">MSLKTVSWKLYNRAQWSLAQHISRLSKLLLRNSPDEYVILKIICTFTNGDVQTYDVNRRLDPERSREIVRFLKKHEAELSFFYVQFINFSRRENIRMSLSGLAPFETLDLISENTPNWLHELVNRRFEREISWRHKAWSYLYNHRPFRHSLSRH</sequence>